<dbReference type="AlphaFoldDB" id="X1BW78"/>
<dbReference type="EMBL" id="BART01012044">
    <property type="protein sequence ID" value="GAG76411.1"/>
    <property type="molecule type" value="Genomic_DNA"/>
</dbReference>
<evidence type="ECO:0000313" key="2">
    <source>
        <dbReference type="EMBL" id="GAG76411.1"/>
    </source>
</evidence>
<accession>X1BW78</accession>
<comment type="caution">
    <text evidence="2">The sequence shown here is derived from an EMBL/GenBank/DDBJ whole genome shotgun (WGS) entry which is preliminary data.</text>
</comment>
<keyword evidence="1" id="KW-1133">Transmembrane helix</keyword>
<keyword evidence="1" id="KW-0472">Membrane</keyword>
<sequence length="70" mass="7344">MANEGGDRTVRLRMTGEAQVIPEGAFQVARAETKGGPEGERLEPLSGSGGWPLTLGLSIGFSVVGAFWLK</sequence>
<evidence type="ECO:0000256" key="1">
    <source>
        <dbReference type="SAM" id="Phobius"/>
    </source>
</evidence>
<gene>
    <name evidence="2" type="ORF">S01H4_25341</name>
</gene>
<reference evidence="2" key="1">
    <citation type="journal article" date="2014" name="Front. Microbiol.">
        <title>High frequency of phylogenetically diverse reductive dehalogenase-homologous genes in deep subseafloor sedimentary metagenomes.</title>
        <authorList>
            <person name="Kawai M."/>
            <person name="Futagami T."/>
            <person name="Toyoda A."/>
            <person name="Takaki Y."/>
            <person name="Nishi S."/>
            <person name="Hori S."/>
            <person name="Arai W."/>
            <person name="Tsubouchi T."/>
            <person name="Morono Y."/>
            <person name="Uchiyama I."/>
            <person name="Ito T."/>
            <person name="Fujiyama A."/>
            <person name="Inagaki F."/>
            <person name="Takami H."/>
        </authorList>
    </citation>
    <scope>NUCLEOTIDE SEQUENCE</scope>
    <source>
        <strain evidence="2">Expedition CK06-06</strain>
    </source>
</reference>
<proteinExistence type="predicted"/>
<protein>
    <submittedName>
        <fullName evidence="2">Uncharacterized protein</fullName>
    </submittedName>
</protein>
<feature type="transmembrane region" description="Helical" evidence="1">
    <location>
        <begin position="50"/>
        <end position="69"/>
    </location>
</feature>
<organism evidence="2">
    <name type="scientific">marine sediment metagenome</name>
    <dbReference type="NCBI Taxonomy" id="412755"/>
    <lineage>
        <taxon>unclassified sequences</taxon>
        <taxon>metagenomes</taxon>
        <taxon>ecological metagenomes</taxon>
    </lineage>
</organism>
<feature type="non-terminal residue" evidence="2">
    <location>
        <position position="70"/>
    </location>
</feature>
<keyword evidence="1" id="KW-0812">Transmembrane</keyword>
<name>X1BW78_9ZZZZ</name>